<dbReference type="KEGG" id="pcot:PCOAH_00024730"/>
<dbReference type="RefSeq" id="XP_019914846.1">
    <property type="nucleotide sequence ID" value="XM_020059278.1"/>
</dbReference>
<keyword evidence="3" id="KW-1185">Reference proteome</keyword>
<accession>A0A1B1DZC4</accession>
<reference evidence="3" key="1">
    <citation type="submission" date="2016-06" db="EMBL/GenBank/DDBJ databases">
        <title>First high quality genome sequence of Plasmodium coatneyi using continuous long reads from single molecule, real-time sequencing.</title>
        <authorList>
            <person name="Chien J.-T."/>
            <person name="Pakala S.B."/>
            <person name="Geraldo J.A."/>
            <person name="Lapp S.A."/>
            <person name="Barnwell J.W."/>
            <person name="Kissinger J.C."/>
            <person name="Galinski M.R."/>
            <person name="Humphrey J.C."/>
        </authorList>
    </citation>
    <scope>NUCLEOTIDE SEQUENCE [LARGE SCALE GENOMIC DNA]</scope>
    <source>
        <strain evidence="3">Hackeri</strain>
    </source>
</reference>
<sequence>MRNSLQSILEDYPDISDFKDKIACAWYYIDEIVGSSSILPYDHRCDYFYYWLGDLISNKLKMNSGSFPTVMNLIYGKLPKKKNARECNLIYSNIKKEQFDNMKKIYDHSQDYSTIKQRLEQSGSRCTEELKQYMEVIYSTYDTVQKECDGKSDGPCNSFEQKYKDSCSRKFAQLSCSEGISAATAAVSSILGVAALPLTTFFLYKYDLLPSAIKNTFFRGGGRGSTNNNRRKGRSTSRNEFDTLTSMDGASTFDSTDLSTAYSAAAYSTEDSTVYGGRPPSRGKEGRTNNRRPGNMKNISYQ</sequence>
<gene>
    <name evidence="2" type="ORF">PCOAH_00024730</name>
</gene>
<protein>
    <submittedName>
        <fullName evidence="2">Variable surface protein Vir7-like protein</fullName>
    </submittedName>
</protein>
<dbReference type="VEuPathDB" id="PlasmoDB:PCOAH_00024730"/>
<feature type="non-terminal residue" evidence="2">
    <location>
        <position position="302"/>
    </location>
</feature>
<dbReference type="Proteomes" id="UP000092716">
    <property type="component" value="Chromosome 9"/>
</dbReference>
<feature type="region of interest" description="Disordered" evidence="1">
    <location>
        <begin position="271"/>
        <end position="302"/>
    </location>
</feature>
<organism evidence="2 3">
    <name type="scientific">Plasmodium coatneyi</name>
    <dbReference type="NCBI Taxonomy" id="208452"/>
    <lineage>
        <taxon>Eukaryota</taxon>
        <taxon>Sar</taxon>
        <taxon>Alveolata</taxon>
        <taxon>Apicomplexa</taxon>
        <taxon>Aconoidasida</taxon>
        <taxon>Haemosporida</taxon>
        <taxon>Plasmodiidae</taxon>
        <taxon>Plasmodium</taxon>
    </lineage>
</organism>
<dbReference type="EMBL" id="CP016247">
    <property type="protein sequence ID" value="ANQ08151.1"/>
    <property type="molecule type" value="Genomic_DNA"/>
</dbReference>
<dbReference type="OrthoDB" id="383226at2759"/>
<name>A0A1B1DZC4_9APIC</name>
<feature type="region of interest" description="Disordered" evidence="1">
    <location>
        <begin position="219"/>
        <end position="246"/>
    </location>
</feature>
<proteinExistence type="predicted"/>
<dbReference type="GeneID" id="30909201"/>
<evidence type="ECO:0000313" key="2">
    <source>
        <dbReference type="EMBL" id="ANQ08151.1"/>
    </source>
</evidence>
<evidence type="ECO:0000313" key="3">
    <source>
        <dbReference type="Proteomes" id="UP000092716"/>
    </source>
</evidence>
<evidence type="ECO:0000256" key="1">
    <source>
        <dbReference type="SAM" id="MobiDB-lite"/>
    </source>
</evidence>
<dbReference type="AlphaFoldDB" id="A0A1B1DZC4"/>
<dbReference type="InterPro" id="IPR008780">
    <property type="entry name" value="Plasmodium_Vir"/>
</dbReference>
<dbReference type="Pfam" id="PF05795">
    <property type="entry name" value="Plasmodium_Vir"/>
    <property type="match status" value="1"/>
</dbReference>